<dbReference type="EnsemblMetazoa" id="CJA04365.2">
    <property type="protein sequence ID" value="CJA04365.2"/>
    <property type="gene ID" value="WBGene00123569"/>
</dbReference>
<dbReference type="EnsemblMetazoa" id="CJA04365.1">
    <property type="protein sequence ID" value="CJA04365.1"/>
    <property type="gene ID" value="WBGene00123569"/>
</dbReference>
<reference evidence="2" key="2">
    <citation type="submission" date="2022-06" db="UniProtKB">
        <authorList>
            <consortium name="EnsemblMetazoa"/>
        </authorList>
    </citation>
    <scope>IDENTIFICATION</scope>
    <source>
        <strain evidence="2">DF5081</strain>
    </source>
</reference>
<protein>
    <recommendedName>
        <fullName evidence="4">RNase H type-1 domain-containing protein</fullName>
    </recommendedName>
</protein>
<organism evidence="2 3">
    <name type="scientific">Caenorhabditis japonica</name>
    <dbReference type="NCBI Taxonomy" id="281687"/>
    <lineage>
        <taxon>Eukaryota</taxon>
        <taxon>Metazoa</taxon>
        <taxon>Ecdysozoa</taxon>
        <taxon>Nematoda</taxon>
        <taxon>Chromadorea</taxon>
        <taxon>Rhabditida</taxon>
        <taxon>Rhabditina</taxon>
        <taxon>Rhabditomorpha</taxon>
        <taxon>Rhabditoidea</taxon>
        <taxon>Rhabditidae</taxon>
        <taxon>Peloderinae</taxon>
        <taxon>Caenorhabditis</taxon>
    </lineage>
</organism>
<proteinExistence type="predicted"/>
<name>A0A8R1DKT6_CAEJA</name>
<feature type="compositionally biased region" description="Basic and acidic residues" evidence="1">
    <location>
        <begin position="1"/>
        <end position="17"/>
    </location>
</feature>
<dbReference type="Gene3D" id="3.30.420.10">
    <property type="entry name" value="Ribonuclease H-like superfamily/Ribonuclease H"/>
    <property type="match status" value="2"/>
</dbReference>
<keyword evidence="3" id="KW-1185">Reference proteome</keyword>
<evidence type="ECO:0000313" key="2">
    <source>
        <dbReference type="EnsemblMetazoa" id="CJA04365.1"/>
    </source>
</evidence>
<evidence type="ECO:0000256" key="1">
    <source>
        <dbReference type="SAM" id="MobiDB-lite"/>
    </source>
</evidence>
<dbReference type="InterPro" id="IPR036397">
    <property type="entry name" value="RNaseH_sf"/>
</dbReference>
<dbReference type="AlphaFoldDB" id="A0A8R1DKT6"/>
<feature type="region of interest" description="Disordered" evidence="1">
    <location>
        <begin position="1"/>
        <end position="26"/>
    </location>
</feature>
<dbReference type="GO" id="GO:0003676">
    <property type="term" value="F:nucleic acid binding"/>
    <property type="evidence" value="ECO:0007669"/>
    <property type="project" value="InterPro"/>
</dbReference>
<evidence type="ECO:0008006" key="4">
    <source>
        <dbReference type="Google" id="ProtNLM"/>
    </source>
</evidence>
<evidence type="ECO:0000313" key="3">
    <source>
        <dbReference type="Proteomes" id="UP000005237"/>
    </source>
</evidence>
<accession>A0A8R1DKT6</accession>
<reference evidence="3" key="1">
    <citation type="submission" date="2010-08" db="EMBL/GenBank/DDBJ databases">
        <authorList>
            <consortium name="Caenorhabditis japonica Sequencing Consortium"/>
            <person name="Wilson R.K."/>
        </authorList>
    </citation>
    <scope>NUCLEOTIDE SEQUENCE [LARGE SCALE GENOMIC DNA]</scope>
    <source>
        <strain evidence="3">DF5081</strain>
    </source>
</reference>
<sequence>MAKKEEEEKANRQKENEQNANNSKENFCRSENLAEDFARSSNHLPLNHALNEKGEIVRFERNWPKVHVAARCTEKDNFFSAGYCTHWPDGQFRGGRSFRFAPFPVTLFRAELAAIEEALREAVDASIQNVIIVTSSAHFMRAWSRRWECTKVVKADEGVERIEKSAFSGRIFFDRICDLCEQLSHVHFQFEKEDANAELAKELERKCAQGLSYPLVGKDLTEYRLEIDDLVQSKECRRDGIPIIRLFKSGTEFNAGYTWKSDDLNSANSCVGTPSVLVRILEEAVKRNQLEITIRADSEKLIKSFEARLEIWRRNGWRNRQHKRIGKLAEWENAWNLKQKVDVIWEFMDPPDDEDRKENEKIPKYKKASK</sequence>
<dbReference type="Proteomes" id="UP000005237">
    <property type="component" value="Unassembled WGS sequence"/>
</dbReference>
<feature type="region of interest" description="Disordered" evidence="1">
    <location>
        <begin position="349"/>
        <end position="370"/>
    </location>
</feature>
<dbReference type="InterPro" id="IPR012337">
    <property type="entry name" value="RNaseH-like_sf"/>
</dbReference>
<feature type="compositionally biased region" description="Basic and acidic residues" evidence="1">
    <location>
        <begin position="354"/>
        <end position="363"/>
    </location>
</feature>
<dbReference type="SUPFAM" id="SSF53098">
    <property type="entry name" value="Ribonuclease H-like"/>
    <property type="match status" value="2"/>
</dbReference>